<sequence length="288" mass="30692">MPGRGRGGPLPRPVQVSKKIAWLLRHGAAEEGLQLDAGGYLNVQEVLSNRKIRSLKVTFAELRELVQDNDKQRFTLAPAASDTTETSTAQTTSEQEVQQPTDADAILLSDKPSDWRIRANQGHSLKVEDEGLLTAITAENLPEAAVHGTTHAAWPLILASGGLKRMTRNHVHFAAGLPAGFTSLTEDRGDDGSGGEAAAAAPVISGMRKSSTVLMYLDLRKAMDAGLKFWLSDNGVILSEGNADGLVPLEVFKRVEDRTGEGVLVEDGKVVKEAPAGWANKKGGKGQG</sequence>
<evidence type="ECO:0000256" key="5">
    <source>
        <dbReference type="ARBA" id="ARBA00023027"/>
    </source>
</evidence>
<feature type="compositionally biased region" description="Low complexity" evidence="7">
    <location>
        <begin position="79"/>
        <end position="98"/>
    </location>
</feature>
<dbReference type="Gene3D" id="3.20.170.30">
    <property type="match status" value="1"/>
</dbReference>
<dbReference type="GO" id="GO:0006388">
    <property type="term" value="P:tRNA splicing, via endonucleolytic cleavage and ligation"/>
    <property type="evidence" value="ECO:0007669"/>
    <property type="project" value="TreeGrafter"/>
</dbReference>
<organism evidence="8 9">
    <name type="scientific">Oleoguttula mirabilis</name>
    <dbReference type="NCBI Taxonomy" id="1507867"/>
    <lineage>
        <taxon>Eukaryota</taxon>
        <taxon>Fungi</taxon>
        <taxon>Dikarya</taxon>
        <taxon>Ascomycota</taxon>
        <taxon>Pezizomycotina</taxon>
        <taxon>Dothideomycetes</taxon>
        <taxon>Dothideomycetidae</taxon>
        <taxon>Mycosphaerellales</taxon>
        <taxon>Teratosphaeriaceae</taxon>
        <taxon>Oleoguttula</taxon>
    </lineage>
</organism>
<dbReference type="Gene3D" id="1.10.10.970">
    <property type="entry name" value="RNA 2'-phosphotransferase, Tpt1/KptA family, N-terminal domain"/>
    <property type="match status" value="1"/>
</dbReference>
<dbReference type="Pfam" id="PF01885">
    <property type="entry name" value="PTS_2-RNA"/>
    <property type="match status" value="1"/>
</dbReference>
<evidence type="ECO:0000313" key="9">
    <source>
        <dbReference type="Proteomes" id="UP001324427"/>
    </source>
</evidence>
<dbReference type="InterPro" id="IPR002745">
    <property type="entry name" value="Ptrans_KptA/Tpt1"/>
</dbReference>
<dbReference type="InterPro" id="IPR042081">
    <property type="entry name" value="RNA_2'-PTrans_C"/>
</dbReference>
<comment type="caution">
    <text evidence="8">The sequence shown here is derived from an EMBL/GenBank/DDBJ whole genome shotgun (WGS) entry which is preliminary data.</text>
</comment>
<gene>
    <name evidence="8" type="ORF">LTR36_008005</name>
</gene>
<comment type="similarity">
    <text evidence="2">Belongs to the KptA/TPT1 family.</text>
</comment>
<dbReference type="EC" id="2.7.1.160" evidence="3"/>
<comment type="catalytic activity">
    <reaction evidence="6">
        <text>2'-phospho-[ligated tRNA] + NAD(+) = mature tRNA + ADP-alpha-D-ribose 1'',2''-cyclic phosphate + nicotinamide</text>
        <dbReference type="Rhea" id="RHEA:23324"/>
        <dbReference type="Rhea" id="RHEA-COMP:11106"/>
        <dbReference type="Rhea" id="RHEA-COMP:11107"/>
        <dbReference type="ChEBI" id="CHEBI:17154"/>
        <dbReference type="ChEBI" id="CHEBI:57540"/>
        <dbReference type="ChEBI" id="CHEBI:76596"/>
        <dbReference type="ChEBI" id="CHEBI:82883"/>
        <dbReference type="ChEBI" id="CHEBI:85027"/>
        <dbReference type="EC" id="2.7.1.160"/>
    </reaction>
</comment>
<evidence type="ECO:0000313" key="8">
    <source>
        <dbReference type="EMBL" id="KAK4541404.1"/>
    </source>
</evidence>
<keyword evidence="9" id="KW-1185">Reference proteome</keyword>
<name>A0AAV9J8I4_9PEZI</name>
<dbReference type="SUPFAM" id="SSF56399">
    <property type="entry name" value="ADP-ribosylation"/>
    <property type="match status" value="1"/>
</dbReference>
<dbReference type="GO" id="GO:0000215">
    <property type="term" value="F:tRNA 2'-phosphotransferase activity"/>
    <property type="evidence" value="ECO:0007669"/>
    <property type="project" value="UniProtKB-EC"/>
</dbReference>
<evidence type="ECO:0000256" key="3">
    <source>
        <dbReference type="ARBA" id="ARBA00012007"/>
    </source>
</evidence>
<protein>
    <recommendedName>
        <fullName evidence="3">2'-phosphotransferase</fullName>
        <ecNumber evidence="3">2.7.1.160</ecNumber>
    </recommendedName>
</protein>
<evidence type="ECO:0000256" key="6">
    <source>
        <dbReference type="ARBA" id="ARBA00047949"/>
    </source>
</evidence>
<accession>A0AAV9J8I4</accession>
<reference evidence="8 9" key="1">
    <citation type="submission" date="2021-11" db="EMBL/GenBank/DDBJ databases">
        <title>Black yeast isolated from Biological Soil Crust.</title>
        <authorList>
            <person name="Kurbessoian T."/>
        </authorList>
    </citation>
    <scope>NUCLEOTIDE SEQUENCE [LARGE SCALE GENOMIC DNA]</scope>
    <source>
        <strain evidence="8 9">CCFEE 5522</strain>
    </source>
</reference>
<dbReference type="PANTHER" id="PTHR12684:SF2">
    <property type="entry name" value="TRNA 2'-PHOSPHOTRANSFERASE 1"/>
    <property type="match status" value="1"/>
</dbReference>
<keyword evidence="5" id="KW-0520">NAD</keyword>
<evidence type="ECO:0000256" key="1">
    <source>
        <dbReference type="ARBA" id="ARBA00003343"/>
    </source>
</evidence>
<dbReference type="AlphaFoldDB" id="A0AAV9J8I4"/>
<evidence type="ECO:0000256" key="7">
    <source>
        <dbReference type="SAM" id="MobiDB-lite"/>
    </source>
</evidence>
<feature type="region of interest" description="Disordered" evidence="7">
    <location>
        <begin position="76"/>
        <end position="102"/>
    </location>
</feature>
<keyword evidence="4" id="KW-0808">Transferase</keyword>
<evidence type="ECO:0000256" key="2">
    <source>
        <dbReference type="ARBA" id="ARBA00009836"/>
    </source>
</evidence>
<dbReference type="EMBL" id="JAVFHQ010000053">
    <property type="protein sequence ID" value="KAK4541404.1"/>
    <property type="molecule type" value="Genomic_DNA"/>
</dbReference>
<evidence type="ECO:0000256" key="4">
    <source>
        <dbReference type="ARBA" id="ARBA00022679"/>
    </source>
</evidence>
<dbReference type="PANTHER" id="PTHR12684">
    <property type="entry name" value="PUTATIVE PHOSPHOTRANSFERASE"/>
    <property type="match status" value="1"/>
</dbReference>
<dbReference type="Proteomes" id="UP001324427">
    <property type="component" value="Unassembled WGS sequence"/>
</dbReference>
<proteinExistence type="inferred from homology"/>
<comment type="function">
    <text evidence="1">Catalyzes the last step of tRNA splicing, the transfer of the splice junction 2'-phosphate from ligated tRNA to NAD to produce ADP-ribose 1''-2'' cyclic phosphate.</text>
</comment>
<dbReference type="InterPro" id="IPR042080">
    <property type="entry name" value="RNA_2'-PTrans_N"/>
</dbReference>